<feature type="signal peptide" evidence="2">
    <location>
        <begin position="1"/>
        <end position="28"/>
    </location>
</feature>
<feature type="coiled-coil region" evidence="1">
    <location>
        <begin position="213"/>
        <end position="240"/>
    </location>
</feature>
<name>A0A5Q0TAP6_9VIBR</name>
<keyword evidence="1" id="KW-0175">Coiled coil</keyword>
<dbReference type="FunFam" id="2.70.70.10:FF:000003">
    <property type="entry name" value="Murein hydrolase activator EnvC"/>
    <property type="match status" value="1"/>
</dbReference>
<evidence type="ECO:0000313" key="5">
    <source>
        <dbReference type="Proteomes" id="UP000348942"/>
    </source>
</evidence>
<dbReference type="Gene3D" id="2.70.70.10">
    <property type="entry name" value="Glucose Permease (Domain IIA)"/>
    <property type="match status" value="1"/>
</dbReference>
<feature type="coiled-coil region" evidence="1">
    <location>
        <begin position="153"/>
        <end position="180"/>
    </location>
</feature>
<dbReference type="Proteomes" id="UP000348942">
    <property type="component" value="Chromosome 1"/>
</dbReference>
<evidence type="ECO:0000259" key="3">
    <source>
        <dbReference type="Pfam" id="PF01551"/>
    </source>
</evidence>
<proteinExistence type="predicted"/>
<reference evidence="4 5" key="1">
    <citation type="submission" date="2019-10" db="EMBL/GenBank/DDBJ databases">
        <title>Vibrio sp. nov., isolated from Coralline algae surface.</title>
        <authorList>
            <person name="Geng Y."/>
            <person name="Zhang X."/>
        </authorList>
    </citation>
    <scope>NUCLEOTIDE SEQUENCE [LARGE SCALE GENOMIC DNA]</scope>
    <source>
        <strain evidence="4 5">SM1977</strain>
    </source>
</reference>
<evidence type="ECO:0000313" key="4">
    <source>
        <dbReference type="EMBL" id="QGA64208.1"/>
    </source>
</evidence>
<evidence type="ECO:0000256" key="2">
    <source>
        <dbReference type="SAM" id="SignalP"/>
    </source>
</evidence>
<dbReference type="Gene3D" id="6.10.250.3150">
    <property type="match status" value="1"/>
</dbReference>
<dbReference type="InterPro" id="IPR050570">
    <property type="entry name" value="Cell_wall_metabolism_enzyme"/>
</dbReference>
<feature type="domain" description="M23ase beta-sheet core" evidence="3">
    <location>
        <begin position="277"/>
        <end position="370"/>
    </location>
</feature>
<dbReference type="SUPFAM" id="SSF51261">
    <property type="entry name" value="Duplicated hybrid motif"/>
    <property type="match status" value="1"/>
</dbReference>
<feature type="chain" id="PRO_5024307727" evidence="2">
    <location>
        <begin position="29"/>
        <end position="376"/>
    </location>
</feature>
<gene>
    <name evidence="4" type="ORF">GFB47_01445</name>
</gene>
<dbReference type="PANTHER" id="PTHR21666:SF270">
    <property type="entry name" value="MUREIN HYDROLASE ACTIVATOR ENVC"/>
    <property type="match status" value="1"/>
</dbReference>
<keyword evidence="5" id="KW-1185">Reference proteome</keyword>
<protein>
    <submittedName>
        <fullName evidence="4">Peptidoglycan DD-metalloendopeptidase family protein</fullName>
    </submittedName>
</protein>
<dbReference type="CDD" id="cd12797">
    <property type="entry name" value="M23_peptidase"/>
    <property type="match status" value="1"/>
</dbReference>
<dbReference type="AlphaFoldDB" id="A0A5Q0TAP6"/>
<dbReference type="RefSeq" id="WP_153445986.1">
    <property type="nucleotide sequence ID" value="NZ_CP045699.1"/>
</dbReference>
<feature type="coiled-coil region" evidence="1">
    <location>
        <begin position="41"/>
        <end position="117"/>
    </location>
</feature>
<organism evidence="4 5">
    <name type="scientific">Vibrio algicola</name>
    <dbReference type="NCBI Taxonomy" id="2662262"/>
    <lineage>
        <taxon>Bacteria</taxon>
        <taxon>Pseudomonadati</taxon>
        <taxon>Pseudomonadota</taxon>
        <taxon>Gammaproteobacteria</taxon>
        <taxon>Vibrionales</taxon>
        <taxon>Vibrionaceae</taxon>
        <taxon>Vibrio</taxon>
    </lineage>
</organism>
<dbReference type="EMBL" id="CP045699">
    <property type="protein sequence ID" value="QGA64208.1"/>
    <property type="molecule type" value="Genomic_DNA"/>
</dbReference>
<dbReference type="GO" id="GO:0004222">
    <property type="term" value="F:metalloendopeptidase activity"/>
    <property type="evidence" value="ECO:0007669"/>
    <property type="project" value="TreeGrafter"/>
</dbReference>
<sequence>MNLCKKRLSSYLVGLSLSILLLPLSVNAASKEDLKGVSAQISRQNSSISSQQKKLNKLQSELKDHEVAISKLGQEIRHTERELSKVHVNLNQLQTQKQQLEQTKAEQKATLEKLIKAYYITSRNNDVSQILQGGDPAEKDRISQYFQHLATARTEAIQALEVTQSQLDEKQQQLSVEENKQSMLLARQKDKRRDLQKAQGQRKNTVSGIRTNIKSNQSSLAELRRNETRLKAEIAKAAKRNISPMDGLAKYRGRLPWPLKGSIAHSYGTRQSGQVTWKGIVINAKQGQAVKAVHSGKVVFAEWLRGYGLVVLLDHGKGDMTLYGYNSTLLKKDGDVVAAGETIALAGNTGGQDRPSLYFEVRRNSQPQNPKSWLQR</sequence>
<dbReference type="PANTHER" id="PTHR21666">
    <property type="entry name" value="PEPTIDASE-RELATED"/>
    <property type="match status" value="1"/>
</dbReference>
<accession>A0A5Q0TAP6</accession>
<evidence type="ECO:0000256" key="1">
    <source>
        <dbReference type="SAM" id="Coils"/>
    </source>
</evidence>
<dbReference type="Pfam" id="PF01551">
    <property type="entry name" value="Peptidase_M23"/>
    <property type="match status" value="1"/>
</dbReference>
<keyword evidence="2" id="KW-0732">Signal</keyword>
<dbReference type="InterPro" id="IPR011055">
    <property type="entry name" value="Dup_hybrid_motif"/>
</dbReference>
<dbReference type="InterPro" id="IPR016047">
    <property type="entry name" value="M23ase_b-sheet_dom"/>
</dbReference>